<dbReference type="Gene3D" id="1.10.150.20">
    <property type="entry name" value="5' to 3' exonuclease, C-terminal subdomain"/>
    <property type="match status" value="1"/>
</dbReference>
<keyword evidence="4" id="KW-1185">Reference proteome</keyword>
<dbReference type="EMBL" id="JAFMYW010000002">
    <property type="protein sequence ID" value="MBO0949066.1"/>
    <property type="molecule type" value="Genomic_DNA"/>
</dbReference>
<name>A0ABS3JI23_9BACT</name>
<accession>A0ABS3JI23</accession>
<feature type="coiled-coil region" evidence="1">
    <location>
        <begin position="32"/>
        <end position="59"/>
    </location>
</feature>
<proteinExistence type="predicted"/>
<keyword evidence="1" id="KW-0175">Coiled coil</keyword>
<keyword evidence="2" id="KW-0812">Transmembrane</keyword>
<protein>
    <recommendedName>
        <fullName evidence="5">NADH dehydrogenase subunit E</fullName>
    </recommendedName>
</protein>
<keyword evidence="2" id="KW-1133">Transmembrane helix</keyword>
<reference evidence="3 4" key="1">
    <citation type="submission" date="2021-03" db="EMBL/GenBank/DDBJ databases">
        <title>Fibrella sp. HMF5405 genome sequencing and assembly.</title>
        <authorList>
            <person name="Kang H."/>
            <person name="Kim H."/>
            <person name="Bae S."/>
            <person name="Joh K."/>
        </authorList>
    </citation>
    <scope>NUCLEOTIDE SEQUENCE [LARGE SCALE GENOMIC DNA]</scope>
    <source>
        <strain evidence="3 4">HMF5405</strain>
    </source>
</reference>
<sequence>MFGLDPFSRPVAIIEMLLLLSLAAFVGWLIARLILNGRVSALQAEIAEKEAELDNCRRSKATASKPPVNTIRTDVASPSVVTEPLIVPAMAAPVLEVPVELPPVVETTVIQPVVGVVAPPLAEPVVLPTISSAPPVASSEDAVLNRIASRANEINFDRIGRATAAEADDLKDIVGVGPFLERKLHSLGIYTFRQVGNFTKEDIDKVNEIIEFFPGRIERDNWVSQSKAFYEQKYGGRVTE</sequence>
<feature type="transmembrane region" description="Helical" evidence="2">
    <location>
        <begin position="12"/>
        <end position="35"/>
    </location>
</feature>
<comment type="caution">
    <text evidence="3">The sequence shown here is derived from an EMBL/GenBank/DDBJ whole genome shotgun (WGS) entry which is preliminary data.</text>
</comment>
<organism evidence="3 4">
    <name type="scientific">Fibrella forsythiae</name>
    <dbReference type="NCBI Taxonomy" id="2817061"/>
    <lineage>
        <taxon>Bacteria</taxon>
        <taxon>Pseudomonadati</taxon>
        <taxon>Bacteroidota</taxon>
        <taxon>Cytophagia</taxon>
        <taxon>Cytophagales</taxon>
        <taxon>Spirosomataceae</taxon>
        <taxon>Fibrella</taxon>
    </lineage>
</organism>
<evidence type="ECO:0008006" key="5">
    <source>
        <dbReference type="Google" id="ProtNLM"/>
    </source>
</evidence>
<dbReference type="Proteomes" id="UP000664628">
    <property type="component" value="Unassembled WGS sequence"/>
</dbReference>
<keyword evidence="2" id="KW-0472">Membrane</keyword>
<evidence type="ECO:0000256" key="1">
    <source>
        <dbReference type="SAM" id="Coils"/>
    </source>
</evidence>
<evidence type="ECO:0000256" key="2">
    <source>
        <dbReference type="SAM" id="Phobius"/>
    </source>
</evidence>
<dbReference type="RefSeq" id="WP_207328999.1">
    <property type="nucleotide sequence ID" value="NZ_JAFMYW010000002.1"/>
</dbReference>
<evidence type="ECO:0000313" key="3">
    <source>
        <dbReference type="EMBL" id="MBO0949066.1"/>
    </source>
</evidence>
<gene>
    <name evidence="3" type="ORF">J2I46_10765</name>
</gene>
<evidence type="ECO:0000313" key="4">
    <source>
        <dbReference type="Proteomes" id="UP000664628"/>
    </source>
</evidence>